<sequence length="447" mass="47942">MKQSESGVDIQKRVERKLMLHVASIVFLLYFFFAIDRGNIGFAALQMNDALGLSAEVFGWGSGLFTLAYLLFQAPNAELLRRLGASRGFAIIACAWGLVSTSTAFVPDQFWFLVNRFALGMAEAGFHAFMIYYISRIFPKRVRGYAVGVSFVAVPCSMIVASPLSGALLDVDWASLHGWQSLFILEGVPSVLMGLLCLKLIPDTPADAKFLNDEERAWLIGELSQVADQSEHTGALRNIREAAFNPMVWALGFVLFTMVLAINVMTIWMPLMIRQVSGAGNLAVGALNSLPWITFSIGCLIAGRSSDKVKDRATPLRISVAIATFGFFCSAALQESSTAFAFAAFLLACLGAGGAQGVFWALAMQLLEGRAAAAAFAMITVVGSGSGVFAHPLIGSLHDSTGSFGGLVWTLAAFYIAALATLHWISRARTPNNPDDASNGLQPDAAK</sequence>
<gene>
    <name evidence="8" type="primary">hpaX</name>
    <name evidence="8" type="ORF">GCM10011487_24520</name>
</gene>
<keyword evidence="2" id="KW-0813">Transport</keyword>
<dbReference type="InterPro" id="IPR036259">
    <property type="entry name" value="MFS_trans_sf"/>
</dbReference>
<dbReference type="PROSITE" id="PS50850">
    <property type="entry name" value="MFS"/>
    <property type="match status" value="1"/>
</dbReference>
<comment type="caution">
    <text evidence="8">The sequence shown here is derived from an EMBL/GenBank/DDBJ whole genome shotgun (WGS) entry which is preliminary data.</text>
</comment>
<dbReference type="GO" id="GO:0016020">
    <property type="term" value="C:membrane"/>
    <property type="evidence" value="ECO:0007669"/>
    <property type="project" value="UniProtKB-SubCell"/>
</dbReference>
<reference evidence="9" key="1">
    <citation type="submission" date="2020-01" db="EMBL/GenBank/DDBJ databases">
        <title>'Steroidobacter agaridevorans' sp. nov., agar-degrading bacteria isolated from rhizosphere soils.</title>
        <authorList>
            <person name="Ikenaga M."/>
            <person name="Kataoka M."/>
            <person name="Murouchi A."/>
            <person name="Katsuragi S."/>
            <person name="Sakai M."/>
        </authorList>
    </citation>
    <scope>NUCLEOTIDE SEQUENCE [LARGE SCALE GENOMIC DNA]</scope>
    <source>
        <strain evidence="9">YU21-B</strain>
    </source>
</reference>
<evidence type="ECO:0000256" key="5">
    <source>
        <dbReference type="ARBA" id="ARBA00023136"/>
    </source>
</evidence>
<keyword evidence="3 6" id="KW-0812">Transmembrane</keyword>
<keyword evidence="4 6" id="KW-1133">Transmembrane helix</keyword>
<dbReference type="GO" id="GO:0022857">
    <property type="term" value="F:transmembrane transporter activity"/>
    <property type="evidence" value="ECO:0007669"/>
    <property type="project" value="InterPro"/>
</dbReference>
<feature type="transmembrane region" description="Helical" evidence="6">
    <location>
        <begin position="181"/>
        <end position="201"/>
    </location>
</feature>
<evidence type="ECO:0000256" key="2">
    <source>
        <dbReference type="ARBA" id="ARBA00022448"/>
    </source>
</evidence>
<dbReference type="EMBL" id="BLJN01000002">
    <property type="protein sequence ID" value="GFE80452.1"/>
    <property type="molecule type" value="Genomic_DNA"/>
</dbReference>
<dbReference type="Gene3D" id="1.20.1250.20">
    <property type="entry name" value="MFS general substrate transporter like domains"/>
    <property type="match status" value="2"/>
</dbReference>
<evidence type="ECO:0000313" key="8">
    <source>
        <dbReference type="EMBL" id="GFE80452.1"/>
    </source>
</evidence>
<feature type="transmembrane region" description="Helical" evidence="6">
    <location>
        <begin position="374"/>
        <end position="394"/>
    </location>
</feature>
<feature type="transmembrane region" description="Helical" evidence="6">
    <location>
        <begin position="112"/>
        <end position="133"/>
    </location>
</feature>
<evidence type="ECO:0000259" key="7">
    <source>
        <dbReference type="PROSITE" id="PS50850"/>
    </source>
</evidence>
<keyword evidence="5 6" id="KW-0472">Membrane</keyword>
<feature type="transmembrane region" description="Helical" evidence="6">
    <location>
        <begin position="50"/>
        <end position="72"/>
    </location>
</feature>
<feature type="transmembrane region" description="Helical" evidence="6">
    <location>
        <begin position="247"/>
        <end position="270"/>
    </location>
</feature>
<name>A0A829YCU9_9GAMM</name>
<dbReference type="Pfam" id="PF07690">
    <property type="entry name" value="MFS_1"/>
    <property type="match status" value="1"/>
</dbReference>
<dbReference type="InterPro" id="IPR011701">
    <property type="entry name" value="MFS"/>
</dbReference>
<feature type="transmembrane region" description="Helical" evidence="6">
    <location>
        <begin position="339"/>
        <end position="362"/>
    </location>
</feature>
<accession>A0A829YCU9</accession>
<organism evidence="8 9">
    <name type="scientific">Steroidobacter agaridevorans</name>
    <dbReference type="NCBI Taxonomy" id="2695856"/>
    <lineage>
        <taxon>Bacteria</taxon>
        <taxon>Pseudomonadati</taxon>
        <taxon>Pseudomonadota</taxon>
        <taxon>Gammaproteobacteria</taxon>
        <taxon>Steroidobacterales</taxon>
        <taxon>Steroidobacteraceae</taxon>
        <taxon>Steroidobacter</taxon>
    </lineage>
</organism>
<proteinExistence type="predicted"/>
<evidence type="ECO:0000256" key="3">
    <source>
        <dbReference type="ARBA" id="ARBA00022692"/>
    </source>
</evidence>
<feature type="transmembrane region" description="Helical" evidence="6">
    <location>
        <begin position="315"/>
        <end position="333"/>
    </location>
</feature>
<dbReference type="PANTHER" id="PTHR43791:SF36">
    <property type="entry name" value="TRANSPORTER, PUTATIVE (AFU_ORTHOLOGUE AFUA_6G08340)-RELATED"/>
    <property type="match status" value="1"/>
</dbReference>
<comment type="subcellular location">
    <subcellularLocation>
        <location evidence="1">Membrane</location>
        <topology evidence="1">Multi-pass membrane protein</topology>
    </subcellularLocation>
</comment>
<feature type="transmembrane region" description="Helical" evidence="6">
    <location>
        <begin position="406"/>
        <end position="425"/>
    </location>
</feature>
<feature type="transmembrane region" description="Helical" evidence="6">
    <location>
        <begin position="18"/>
        <end position="35"/>
    </location>
</feature>
<evidence type="ECO:0000313" key="9">
    <source>
        <dbReference type="Proteomes" id="UP000445000"/>
    </source>
</evidence>
<protein>
    <submittedName>
        <fullName evidence="8">MFS transporter</fullName>
    </submittedName>
</protein>
<keyword evidence="9" id="KW-1185">Reference proteome</keyword>
<feature type="domain" description="Major facilitator superfamily (MFS) profile" evidence="7">
    <location>
        <begin position="22"/>
        <end position="429"/>
    </location>
</feature>
<feature type="transmembrane region" description="Helical" evidence="6">
    <location>
        <begin position="84"/>
        <end position="106"/>
    </location>
</feature>
<evidence type="ECO:0000256" key="4">
    <source>
        <dbReference type="ARBA" id="ARBA00022989"/>
    </source>
</evidence>
<feature type="transmembrane region" description="Helical" evidence="6">
    <location>
        <begin position="282"/>
        <end position="303"/>
    </location>
</feature>
<evidence type="ECO:0000256" key="6">
    <source>
        <dbReference type="SAM" id="Phobius"/>
    </source>
</evidence>
<dbReference type="SUPFAM" id="SSF103473">
    <property type="entry name" value="MFS general substrate transporter"/>
    <property type="match status" value="1"/>
</dbReference>
<dbReference type="AlphaFoldDB" id="A0A829YCU9"/>
<feature type="transmembrane region" description="Helical" evidence="6">
    <location>
        <begin position="145"/>
        <end position="169"/>
    </location>
</feature>
<dbReference type="Proteomes" id="UP000445000">
    <property type="component" value="Unassembled WGS sequence"/>
</dbReference>
<dbReference type="PANTHER" id="PTHR43791">
    <property type="entry name" value="PERMEASE-RELATED"/>
    <property type="match status" value="1"/>
</dbReference>
<evidence type="ECO:0000256" key="1">
    <source>
        <dbReference type="ARBA" id="ARBA00004141"/>
    </source>
</evidence>
<dbReference type="InterPro" id="IPR020846">
    <property type="entry name" value="MFS_dom"/>
</dbReference>